<dbReference type="SUPFAM" id="SSF53850">
    <property type="entry name" value="Periplasmic binding protein-like II"/>
    <property type="match status" value="1"/>
</dbReference>
<feature type="signal peptide" evidence="1">
    <location>
        <begin position="1"/>
        <end position="19"/>
    </location>
</feature>
<dbReference type="Proteomes" id="UP000321124">
    <property type="component" value="Chromosome"/>
</dbReference>
<gene>
    <name evidence="2" type="ORF">D0436_15755</name>
</gene>
<feature type="chain" id="PRO_5023131568" evidence="1">
    <location>
        <begin position="20"/>
        <end position="136"/>
    </location>
</feature>
<proteinExistence type="predicted"/>
<evidence type="ECO:0000313" key="2">
    <source>
        <dbReference type="EMBL" id="QDZ91796.1"/>
    </source>
</evidence>
<reference evidence="2 3" key="1">
    <citation type="journal article" date="2019" name="Ecotoxicol. Environ. Saf.">
        <title>Microbial characterization of heavy metal resistant bacterial strains isolated from an electroplating wastewater treatment plant.</title>
        <authorList>
            <person name="Cai X."/>
            <person name="Zheng X."/>
            <person name="Zhang D."/>
            <person name="Iqbal W."/>
            <person name="Liu C."/>
            <person name="Yang B."/>
            <person name="Zhao X."/>
            <person name="Lu X."/>
            <person name="Mao Y."/>
        </authorList>
    </citation>
    <scope>NUCLEOTIDE SEQUENCE [LARGE SCALE GENOMIC DNA]</scope>
    <source>
        <strain evidence="2 3">Ni1-3</strain>
    </source>
</reference>
<protein>
    <submittedName>
        <fullName evidence="2">Phosphate ABC transporter substrate-binding protein</fullName>
    </submittedName>
</protein>
<name>A0A5B8R0Z8_9GAMM</name>
<keyword evidence="1" id="KW-0732">Signal</keyword>
<dbReference type="AlphaFoldDB" id="A0A5B8R0Z8"/>
<dbReference type="Gene3D" id="3.40.190.10">
    <property type="entry name" value="Periplasmic binding protein-like II"/>
    <property type="match status" value="1"/>
</dbReference>
<organism evidence="2 3">
    <name type="scientific">Shewanella decolorationis</name>
    <dbReference type="NCBI Taxonomy" id="256839"/>
    <lineage>
        <taxon>Bacteria</taxon>
        <taxon>Pseudomonadati</taxon>
        <taxon>Pseudomonadota</taxon>
        <taxon>Gammaproteobacteria</taxon>
        <taxon>Alteromonadales</taxon>
        <taxon>Shewanellaceae</taxon>
        <taxon>Shewanella</taxon>
    </lineage>
</organism>
<sequence>MKKLLCSILLCLVSMPLFAGVVVIVHPSNSDTIDQKAIENIYLGKTKTFPGGAPAVPVNLDSAVPLRETFDSKVLGKSSSQLKSYWSQKVFTGKGTPPKEVTSGAEMIKLVSSNPNIIGYIDSSEANDSVKVVAEF</sequence>
<dbReference type="KEGG" id="sdeo:D0436_15755"/>
<dbReference type="EMBL" id="CP031775">
    <property type="protein sequence ID" value="QDZ91796.1"/>
    <property type="molecule type" value="Genomic_DNA"/>
</dbReference>
<evidence type="ECO:0000256" key="1">
    <source>
        <dbReference type="SAM" id="SignalP"/>
    </source>
</evidence>
<dbReference type="RefSeq" id="WP_039978568.1">
    <property type="nucleotide sequence ID" value="NZ_BSOL01000019.1"/>
</dbReference>
<accession>A0A5B8R0Z8</accession>
<evidence type="ECO:0000313" key="3">
    <source>
        <dbReference type="Proteomes" id="UP000321124"/>
    </source>
</evidence>